<dbReference type="GO" id="GO:0008017">
    <property type="term" value="F:microtubule binding"/>
    <property type="evidence" value="ECO:0007669"/>
    <property type="project" value="TreeGrafter"/>
</dbReference>
<dbReference type="OrthoDB" id="415706at2759"/>
<dbReference type="GO" id="GO:0016559">
    <property type="term" value="P:peroxisome fission"/>
    <property type="evidence" value="ECO:0007669"/>
    <property type="project" value="TreeGrafter"/>
</dbReference>
<dbReference type="EC" id="3.6.5.5" evidence="1"/>
<evidence type="ECO:0000256" key="3">
    <source>
        <dbReference type="ARBA" id="ARBA00023134"/>
    </source>
</evidence>
<dbReference type="GO" id="GO:0008053">
    <property type="term" value="P:mitochondrial fusion"/>
    <property type="evidence" value="ECO:0007669"/>
    <property type="project" value="TreeGrafter"/>
</dbReference>
<dbReference type="GO" id="GO:0003924">
    <property type="term" value="F:GTPase activity"/>
    <property type="evidence" value="ECO:0007669"/>
    <property type="project" value="TreeGrafter"/>
</dbReference>
<dbReference type="Pfam" id="PF19434">
    <property type="entry name" value="OPA1_C"/>
    <property type="match status" value="1"/>
</dbReference>
<feature type="compositionally biased region" description="Polar residues" evidence="4">
    <location>
        <begin position="357"/>
        <end position="378"/>
    </location>
</feature>
<dbReference type="GO" id="GO:0005525">
    <property type="term" value="F:GTP binding"/>
    <property type="evidence" value="ECO:0007669"/>
    <property type="project" value="UniProtKB-KW"/>
</dbReference>
<evidence type="ECO:0000256" key="2">
    <source>
        <dbReference type="ARBA" id="ARBA00022741"/>
    </source>
</evidence>
<keyword evidence="3" id="KW-0342">GTP-binding</keyword>
<protein>
    <recommendedName>
        <fullName evidence="1">dynamin GTPase</fullName>
        <ecNumber evidence="1">3.6.5.5</ecNumber>
    </recommendedName>
</protein>
<evidence type="ECO:0000256" key="1">
    <source>
        <dbReference type="ARBA" id="ARBA00011980"/>
    </source>
</evidence>
<proteinExistence type="predicted"/>
<dbReference type="GO" id="GO:0005758">
    <property type="term" value="C:mitochondrial intermembrane space"/>
    <property type="evidence" value="ECO:0007669"/>
    <property type="project" value="TreeGrafter"/>
</dbReference>
<evidence type="ECO:0000313" key="7">
    <source>
        <dbReference type="Proteomes" id="UP000479000"/>
    </source>
</evidence>
<evidence type="ECO:0000313" key="6">
    <source>
        <dbReference type="EMBL" id="CAB0002176.1"/>
    </source>
</evidence>
<sequence length="486" mass="56050">MTRAPVKVTLSEGPYHIAQFKDSDREFDLTKEDDLRKLRTEIQKILTGKLFPMKALGYFGVVTGRGRKEESIAEIKNYEEQFFRSSKLFRHLQHYGRYPAQRMGRKRIGSQINRGRIRSPASRSSRFHRKINASQVERGCDFRRFEKGRRHGGPRKAQGNEMLRMIQLNTLEDRCVNDKQQWDSAVRLLETCLKEKSQDHGPALTTDELTAVRKNIQRSGLAEPDANAILDTWATVYTKHFINKSMLRAYGCRRGFYLYHHNQEEIDCQDVVLFWRLEQMLKVTATALRQQVMNREGKTQITTNIFVKKSIKKRRHRSRYRGLVTRRIRSQLFPGRGQHPSSRCFGCQASTRHNRGSKITTMSPTSTNRMPNSSKSCTPTCYRSGRVLASDSANLQGSSLIARASVPLRLVPADRPPYEASPGPRYFLRIFQLYGPFLLNPITLSFQAVATILRFGSGSYATDSMPKCSQYSWMNCRFAEPIDWKE</sequence>
<dbReference type="Gene3D" id="3.40.50.300">
    <property type="entry name" value="P-loop containing nucleotide triphosphate hydrolases"/>
    <property type="match status" value="1"/>
</dbReference>
<organism evidence="6 7">
    <name type="scientific">Nesidiocoris tenuis</name>
    <dbReference type="NCBI Taxonomy" id="355587"/>
    <lineage>
        <taxon>Eukaryota</taxon>
        <taxon>Metazoa</taxon>
        <taxon>Ecdysozoa</taxon>
        <taxon>Arthropoda</taxon>
        <taxon>Hexapoda</taxon>
        <taxon>Insecta</taxon>
        <taxon>Pterygota</taxon>
        <taxon>Neoptera</taxon>
        <taxon>Paraneoptera</taxon>
        <taxon>Hemiptera</taxon>
        <taxon>Heteroptera</taxon>
        <taxon>Panheteroptera</taxon>
        <taxon>Cimicomorpha</taxon>
        <taxon>Miridae</taxon>
        <taxon>Dicyphina</taxon>
        <taxon>Nesidiocoris</taxon>
    </lineage>
</organism>
<dbReference type="InterPro" id="IPR022812">
    <property type="entry name" value="Dynamin"/>
</dbReference>
<accession>A0A6H5GFJ2</accession>
<dbReference type="InterPro" id="IPR045817">
    <property type="entry name" value="OPA1_C"/>
</dbReference>
<dbReference type="PANTHER" id="PTHR11566:SF67">
    <property type="entry name" value="DYNAMIN-LIKE 120 KDA PROTEIN, MITOCHONDRIAL"/>
    <property type="match status" value="1"/>
</dbReference>
<gene>
    <name evidence="6" type="ORF">NTEN_LOCUS7963</name>
</gene>
<dbReference type="AlphaFoldDB" id="A0A6H5GFJ2"/>
<dbReference type="GO" id="GO:0006897">
    <property type="term" value="P:endocytosis"/>
    <property type="evidence" value="ECO:0007669"/>
    <property type="project" value="TreeGrafter"/>
</dbReference>
<name>A0A6H5GFJ2_9HEMI</name>
<dbReference type="InterPro" id="IPR027417">
    <property type="entry name" value="P-loop_NTPase"/>
</dbReference>
<feature type="region of interest" description="Disordered" evidence="4">
    <location>
        <begin position="355"/>
        <end position="378"/>
    </location>
</feature>
<keyword evidence="7" id="KW-1185">Reference proteome</keyword>
<evidence type="ECO:0000256" key="4">
    <source>
        <dbReference type="SAM" id="MobiDB-lite"/>
    </source>
</evidence>
<dbReference type="PANTHER" id="PTHR11566">
    <property type="entry name" value="DYNAMIN"/>
    <property type="match status" value="1"/>
</dbReference>
<feature type="domain" description="Dynamin-like GTPase OPA1 C-terminal" evidence="5">
    <location>
        <begin position="196"/>
        <end position="298"/>
    </location>
</feature>
<dbReference type="GO" id="GO:0048312">
    <property type="term" value="P:intracellular distribution of mitochondria"/>
    <property type="evidence" value="ECO:0007669"/>
    <property type="project" value="TreeGrafter"/>
</dbReference>
<dbReference type="EMBL" id="CADCXU010011962">
    <property type="protein sequence ID" value="CAB0002176.1"/>
    <property type="molecule type" value="Genomic_DNA"/>
</dbReference>
<keyword evidence="2" id="KW-0547">Nucleotide-binding</keyword>
<reference evidence="6 7" key="1">
    <citation type="submission" date="2020-02" db="EMBL/GenBank/DDBJ databases">
        <authorList>
            <person name="Ferguson B K."/>
        </authorList>
    </citation>
    <scope>NUCLEOTIDE SEQUENCE [LARGE SCALE GENOMIC DNA]</scope>
</reference>
<dbReference type="Proteomes" id="UP000479000">
    <property type="component" value="Unassembled WGS sequence"/>
</dbReference>
<dbReference type="GO" id="GO:0000266">
    <property type="term" value="P:mitochondrial fission"/>
    <property type="evidence" value="ECO:0007669"/>
    <property type="project" value="TreeGrafter"/>
</dbReference>
<evidence type="ECO:0000259" key="5">
    <source>
        <dbReference type="Pfam" id="PF19434"/>
    </source>
</evidence>
<dbReference type="GO" id="GO:0005874">
    <property type="term" value="C:microtubule"/>
    <property type="evidence" value="ECO:0007669"/>
    <property type="project" value="TreeGrafter"/>
</dbReference>
<dbReference type="GO" id="GO:0031966">
    <property type="term" value="C:mitochondrial membrane"/>
    <property type="evidence" value="ECO:0007669"/>
    <property type="project" value="TreeGrafter"/>
</dbReference>